<dbReference type="EMBL" id="VXIV02003146">
    <property type="protein sequence ID" value="KAF6020781.1"/>
    <property type="molecule type" value="Genomic_DNA"/>
</dbReference>
<protein>
    <submittedName>
        <fullName evidence="1">Uncharacterized protein</fullName>
    </submittedName>
</protein>
<reference evidence="1" key="1">
    <citation type="submission" date="2020-06" db="EMBL/GenBank/DDBJ databases">
        <title>Draft genome of Bugula neritina, a colonial animal packing powerful symbionts and potential medicines.</title>
        <authorList>
            <person name="Rayko M."/>
        </authorList>
    </citation>
    <scope>NUCLEOTIDE SEQUENCE [LARGE SCALE GENOMIC DNA]</scope>
    <source>
        <strain evidence="1">Kwan_BN1</strain>
    </source>
</reference>
<dbReference type="AlphaFoldDB" id="A0A7J7J533"/>
<sequence>MSSQLFYFIDMQVAQSRLIWHFFQDFFTHNQTGFELIGWFRLAKFDLQSFSMFPSAAVKPRLAHRELVKLYWKEIGNGSVFASLMRLVLGKCVPSLIVLECHTFYIK</sequence>
<dbReference type="Proteomes" id="UP000593567">
    <property type="component" value="Unassembled WGS sequence"/>
</dbReference>
<organism evidence="1 2">
    <name type="scientific">Bugula neritina</name>
    <name type="common">Brown bryozoan</name>
    <name type="synonym">Sertularia neritina</name>
    <dbReference type="NCBI Taxonomy" id="10212"/>
    <lineage>
        <taxon>Eukaryota</taxon>
        <taxon>Metazoa</taxon>
        <taxon>Spiralia</taxon>
        <taxon>Lophotrochozoa</taxon>
        <taxon>Bryozoa</taxon>
        <taxon>Gymnolaemata</taxon>
        <taxon>Cheilostomatida</taxon>
        <taxon>Flustrina</taxon>
        <taxon>Buguloidea</taxon>
        <taxon>Bugulidae</taxon>
        <taxon>Bugula</taxon>
    </lineage>
</organism>
<comment type="caution">
    <text evidence="1">The sequence shown here is derived from an EMBL/GenBank/DDBJ whole genome shotgun (WGS) entry which is preliminary data.</text>
</comment>
<gene>
    <name evidence="1" type="ORF">EB796_020937</name>
</gene>
<keyword evidence="2" id="KW-1185">Reference proteome</keyword>
<name>A0A7J7J533_BUGNE</name>
<evidence type="ECO:0000313" key="2">
    <source>
        <dbReference type="Proteomes" id="UP000593567"/>
    </source>
</evidence>
<accession>A0A7J7J533</accession>
<proteinExistence type="predicted"/>
<evidence type="ECO:0000313" key="1">
    <source>
        <dbReference type="EMBL" id="KAF6020781.1"/>
    </source>
</evidence>